<keyword evidence="2" id="KW-0805">Transcription regulation</keyword>
<dbReference type="Gene3D" id="3.40.190.10">
    <property type="entry name" value="Periplasmic binding protein-like II"/>
    <property type="match status" value="2"/>
</dbReference>
<dbReference type="PROSITE" id="PS50931">
    <property type="entry name" value="HTH_LYSR"/>
    <property type="match status" value="1"/>
</dbReference>
<name>A0AAW9SBP5_9RHOB</name>
<dbReference type="GO" id="GO:0003700">
    <property type="term" value="F:DNA-binding transcription factor activity"/>
    <property type="evidence" value="ECO:0007669"/>
    <property type="project" value="InterPro"/>
</dbReference>
<dbReference type="CDD" id="cd08432">
    <property type="entry name" value="PBP2_GcdR_TrpI_HvrB_AmpR_like"/>
    <property type="match status" value="1"/>
</dbReference>
<dbReference type="FunFam" id="1.10.10.10:FF:000001">
    <property type="entry name" value="LysR family transcriptional regulator"/>
    <property type="match status" value="1"/>
</dbReference>
<dbReference type="InterPro" id="IPR036390">
    <property type="entry name" value="WH_DNA-bd_sf"/>
</dbReference>
<protein>
    <submittedName>
        <fullName evidence="6">LysR family transcriptional regulator</fullName>
    </submittedName>
</protein>
<evidence type="ECO:0000256" key="2">
    <source>
        <dbReference type="ARBA" id="ARBA00023015"/>
    </source>
</evidence>
<dbReference type="InterPro" id="IPR036388">
    <property type="entry name" value="WH-like_DNA-bd_sf"/>
</dbReference>
<dbReference type="PANTHER" id="PTHR30537:SF79">
    <property type="entry name" value="TRANSCRIPTIONAL REGULATOR-RELATED"/>
    <property type="match status" value="1"/>
</dbReference>
<dbReference type="GO" id="GO:0006351">
    <property type="term" value="P:DNA-templated transcription"/>
    <property type="evidence" value="ECO:0007669"/>
    <property type="project" value="TreeGrafter"/>
</dbReference>
<accession>A0AAW9SBP5</accession>
<comment type="caution">
    <text evidence="6">The sequence shown here is derived from an EMBL/GenBank/DDBJ whole genome shotgun (WGS) entry which is preliminary data.</text>
</comment>
<dbReference type="Proteomes" id="UP001428774">
    <property type="component" value="Unassembled WGS sequence"/>
</dbReference>
<reference evidence="6 7" key="1">
    <citation type="submission" date="2024-05" db="EMBL/GenBank/DDBJ databases">
        <title>Genome sequence of Ponticoccus litoralis KCCM 90028.</title>
        <authorList>
            <person name="Kim J.M."/>
            <person name="Lee J.K."/>
            <person name="Choi B.J."/>
            <person name="Bayburt H."/>
            <person name="Baek J.H."/>
            <person name="Jeon C.O."/>
        </authorList>
    </citation>
    <scope>NUCLEOTIDE SEQUENCE [LARGE SCALE GENOMIC DNA]</scope>
    <source>
        <strain evidence="6 7">KCCM 90028</strain>
    </source>
</reference>
<feature type="domain" description="HTH lysR-type" evidence="5">
    <location>
        <begin position="4"/>
        <end position="61"/>
    </location>
</feature>
<dbReference type="RefSeq" id="WP_347166503.1">
    <property type="nucleotide sequence ID" value="NZ_JBDNCH010000002.1"/>
</dbReference>
<dbReference type="SUPFAM" id="SSF53850">
    <property type="entry name" value="Periplasmic binding protein-like II"/>
    <property type="match status" value="1"/>
</dbReference>
<dbReference type="InterPro" id="IPR005119">
    <property type="entry name" value="LysR_subst-bd"/>
</dbReference>
<dbReference type="InterPro" id="IPR058163">
    <property type="entry name" value="LysR-type_TF_proteobact-type"/>
</dbReference>
<dbReference type="InterPro" id="IPR000847">
    <property type="entry name" value="LysR_HTH_N"/>
</dbReference>
<dbReference type="PANTHER" id="PTHR30537">
    <property type="entry name" value="HTH-TYPE TRANSCRIPTIONAL REGULATOR"/>
    <property type="match status" value="1"/>
</dbReference>
<proteinExistence type="inferred from homology"/>
<dbReference type="Pfam" id="PF03466">
    <property type="entry name" value="LysR_substrate"/>
    <property type="match status" value="1"/>
</dbReference>
<sequence>MRDINLKATEYFEAVARLGTVTRAAGELGVSPSAVSQQIRLLETQLGIRLFRREKRRLVLTQDGDRLFQVTTQAFGALRNARNAIGRQRDMRSLSLRVSPTFGVRWLGTRIARFAELHPDWAIRVDATPDYSSFETEAIDLDLRYGQGDWAGLTVEPLMHDLVLPMASPAYRDRLVAEVGADPAELLTAARLIDSVKSLLRWDLWLAATGVTLALPQYPFRFDRSSMALEMAREGGGVALDSAALCLPQLAEGSLVPLFPTLPVIEFPAYWFVCPPRHLNRRIVGRFHGWIEGAAKEHEAETRACLTALGCSFAPPVPQAGFDPDTL</sequence>
<dbReference type="Gene3D" id="1.10.10.10">
    <property type="entry name" value="Winged helix-like DNA-binding domain superfamily/Winged helix DNA-binding domain"/>
    <property type="match status" value="1"/>
</dbReference>
<evidence type="ECO:0000313" key="6">
    <source>
        <dbReference type="EMBL" id="MEN9061424.1"/>
    </source>
</evidence>
<evidence type="ECO:0000313" key="7">
    <source>
        <dbReference type="Proteomes" id="UP001428774"/>
    </source>
</evidence>
<dbReference type="Pfam" id="PF00126">
    <property type="entry name" value="HTH_1"/>
    <property type="match status" value="1"/>
</dbReference>
<evidence type="ECO:0000256" key="1">
    <source>
        <dbReference type="ARBA" id="ARBA00009437"/>
    </source>
</evidence>
<keyword evidence="7" id="KW-1185">Reference proteome</keyword>
<keyword evidence="3" id="KW-0238">DNA-binding</keyword>
<organism evidence="6 7">
    <name type="scientific">Ponticoccus litoralis</name>
    <dbReference type="NCBI Taxonomy" id="422297"/>
    <lineage>
        <taxon>Bacteria</taxon>
        <taxon>Pseudomonadati</taxon>
        <taxon>Pseudomonadota</taxon>
        <taxon>Alphaproteobacteria</taxon>
        <taxon>Rhodobacterales</taxon>
        <taxon>Roseobacteraceae</taxon>
        <taxon>Ponticoccus</taxon>
    </lineage>
</organism>
<keyword evidence="4" id="KW-0804">Transcription</keyword>
<evidence type="ECO:0000259" key="5">
    <source>
        <dbReference type="PROSITE" id="PS50931"/>
    </source>
</evidence>
<evidence type="ECO:0000256" key="3">
    <source>
        <dbReference type="ARBA" id="ARBA00023125"/>
    </source>
</evidence>
<gene>
    <name evidence="6" type="ORF">ABFB10_10600</name>
</gene>
<dbReference type="PRINTS" id="PR00039">
    <property type="entry name" value="HTHLYSR"/>
</dbReference>
<comment type="similarity">
    <text evidence="1">Belongs to the LysR transcriptional regulatory family.</text>
</comment>
<dbReference type="EMBL" id="JBDNCH010000002">
    <property type="protein sequence ID" value="MEN9061424.1"/>
    <property type="molecule type" value="Genomic_DNA"/>
</dbReference>
<dbReference type="AlphaFoldDB" id="A0AAW9SBP5"/>
<evidence type="ECO:0000256" key="4">
    <source>
        <dbReference type="ARBA" id="ARBA00023163"/>
    </source>
</evidence>
<dbReference type="SUPFAM" id="SSF46785">
    <property type="entry name" value="Winged helix' DNA-binding domain"/>
    <property type="match status" value="1"/>
</dbReference>
<dbReference type="GO" id="GO:0043565">
    <property type="term" value="F:sequence-specific DNA binding"/>
    <property type="evidence" value="ECO:0007669"/>
    <property type="project" value="TreeGrafter"/>
</dbReference>